<accession>A0A8J4QDY4</accession>
<protein>
    <submittedName>
        <fullName evidence="1">Uncharacterized protein</fullName>
    </submittedName>
</protein>
<name>A0A8J4QDY4_9ROSI</name>
<reference evidence="1" key="1">
    <citation type="submission" date="2020-03" db="EMBL/GenBank/DDBJ databases">
        <title>Castanea mollissima Vanexum genome sequencing.</title>
        <authorList>
            <person name="Staton M."/>
        </authorList>
    </citation>
    <scope>NUCLEOTIDE SEQUENCE</scope>
    <source>
        <tissue evidence="1">Leaf</tissue>
    </source>
</reference>
<dbReference type="AlphaFoldDB" id="A0A8J4QDY4"/>
<gene>
    <name evidence="1" type="ORF">CMV_025708</name>
</gene>
<proteinExistence type="predicted"/>
<evidence type="ECO:0000313" key="1">
    <source>
        <dbReference type="EMBL" id="KAF3948275.1"/>
    </source>
</evidence>
<dbReference type="Proteomes" id="UP000737018">
    <property type="component" value="Unassembled WGS sequence"/>
</dbReference>
<organism evidence="1 2">
    <name type="scientific">Castanea mollissima</name>
    <name type="common">Chinese chestnut</name>
    <dbReference type="NCBI Taxonomy" id="60419"/>
    <lineage>
        <taxon>Eukaryota</taxon>
        <taxon>Viridiplantae</taxon>
        <taxon>Streptophyta</taxon>
        <taxon>Embryophyta</taxon>
        <taxon>Tracheophyta</taxon>
        <taxon>Spermatophyta</taxon>
        <taxon>Magnoliopsida</taxon>
        <taxon>eudicotyledons</taxon>
        <taxon>Gunneridae</taxon>
        <taxon>Pentapetalae</taxon>
        <taxon>rosids</taxon>
        <taxon>fabids</taxon>
        <taxon>Fagales</taxon>
        <taxon>Fagaceae</taxon>
        <taxon>Castanea</taxon>
    </lineage>
</organism>
<dbReference type="EMBL" id="JRKL02006974">
    <property type="protein sequence ID" value="KAF3948275.1"/>
    <property type="molecule type" value="Genomic_DNA"/>
</dbReference>
<keyword evidence="2" id="KW-1185">Reference proteome</keyword>
<comment type="caution">
    <text evidence="1">The sequence shown here is derived from an EMBL/GenBank/DDBJ whole genome shotgun (WGS) entry which is preliminary data.</text>
</comment>
<sequence>MTFLLTSDLSRKENGRKIVKSAKLIHGGPKCPHHFQKILGKMFECSSFTCLRIIYSWFSLKCQCFKDFQVPDQTRHGSFLNQPEH</sequence>
<evidence type="ECO:0000313" key="2">
    <source>
        <dbReference type="Proteomes" id="UP000737018"/>
    </source>
</evidence>